<evidence type="ECO:0000256" key="1">
    <source>
        <dbReference type="SAM" id="Phobius"/>
    </source>
</evidence>
<evidence type="ECO:0000313" key="3">
    <source>
        <dbReference type="Proteomes" id="UP001464378"/>
    </source>
</evidence>
<sequence length="541" mass="59405">MKGTRLRPKPPATLFSTSFRSSAGAVRRRLGNLFATGRKNGGLLAVAALVLVVFAGGLVACTRPAAEPPEETSFSDIPEEVVVFAQEYAAESMEELSGDSGTFTASQVTSIQGEGTFSGILPDAELEVYQVVYRLKAADPDMMLAGGSWMDDEGWYHPDSFFYYLVVELSGDTRTLLGTLVSDGTDAGFLGGWEGMLGNFLIRQGSEAGDEAMIQAGRQAFLRGKLSQADQIMDCFRGEATPTGQPYTDSEGHTWHQFADFQDTSWRRMDDQILSQSTIIFPHEVSTQLFQRYVYTAQPVILQFDDALWFREDSADLLSCGYHADTSAITITKWEDDFVQFYAPDGDDPTVRWYFTLAIASNHPELVENGVGSWVFLQYFDLTCEGISDLETSFTLDGASYALGTSVTGLLGTPYGTTTDDTYGDGVYTYAEWYGSGGSSSATYFYDPARGSLALRVLATSDFPSLTTWRGIHLGSTMEEARAAYPDGEWFSNGVNTEPTDWRLFLTCPDGDGGTYQLIVAFYDKDLDGVIDRLYLSDSRV</sequence>
<feature type="transmembrane region" description="Helical" evidence="1">
    <location>
        <begin position="42"/>
        <end position="60"/>
    </location>
</feature>
<keyword evidence="3" id="KW-1185">Reference proteome</keyword>
<keyword evidence="1" id="KW-0472">Membrane</keyword>
<evidence type="ECO:0000313" key="2">
    <source>
        <dbReference type="EMBL" id="MEQ2445107.1"/>
    </source>
</evidence>
<reference evidence="2 3" key="1">
    <citation type="submission" date="2024-03" db="EMBL/GenBank/DDBJ databases">
        <title>Human intestinal bacterial collection.</title>
        <authorList>
            <person name="Pauvert C."/>
            <person name="Hitch T.C.A."/>
            <person name="Clavel T."/>
        </authorList>
    </citation>
    <scope>NUCLEOTIDE SEQUENCE [LARGE SCALE GENOMIC DNA]</scope>
    <source>
        <strain evidence="2 3">CLA-AP-H29</strain>
    </source>
</reference>
<name>A0ABV1ECR4_9FIRM</name>
<dbReference type="RefSeq" id="WP_349232735.1">
    <property type="nucleotide sequence ID" value="NZ_JBBMFK010000045.1"/>
</dbReference>
<comment type="caution">
    <text evidence="2">The sequence shown here is derived from an EMBL/GenBank/DDBJ whole genome shotgun (WGS) entry which is preliminary data.</text>
</comment>
<dbReference type="Proteomes" id="UP001464378">
    <property type="component" value="Unassembled WGS sequence"/>
</dbReference>
<accession>A0ABV1ECR4</accession>
<dbReference type="EMBL" id="JBBMFK010000045">
    <property type="protein sequence ID" value="MEQ2445107.1"/>
    <property type="molecule type" value="Genomic_DNA"/>
</dbReference>
<organism evidence="2 3">
    <name type="scientific">Pseudoflavonifractor intestinihominis</name>
    <dbReference type="NCBI Taxonomy" id="3133171"/>
    <lineage>
        <taxon>Bacteria</taxon>
        <taxon>Bacillati</taxon>
        <taxon>Bacillota</taxon>
        <taxon>Clostridia</taxon>
        <taxon>Eubacteriales</taxon>
        <taxon>Oscillospiraceae</taxon>
        <taxon>Pseudoflavonifractor</taxon>
    </lineage>
</organism>
<protein>
    <submittedName>
        <fullName evidence="2">Uncharacterized protein</fullName>
    </submittedName>
</protein>
<keyword evidence="1" id="KW-1133">Transmembrane helix</keyword>
<gene>
    <name evidence="2" type="ORF">WMO64_16795</name>
</gene>
<keyword evidence="1" id="KW-0812">Transmembrane</keyword>
<proteinExistence type="predicted"/>